<dbReference type="GO" id="GO:0009252">
    <property type="term" value="P:peptidoglycan biosynthetic process"/>
    <property type="evidence" value="ECO:0007669"/>
    <property type="project" value="UniProtKB-KW"/>
</dbReference>
<keyword evidence="2 8" id="KW-0808">Transferase</keyword>
<keyword evidence="4" id="KW-0573">Peptidoglycan synthesis</keyword>
<dbReference type="EMBL" id="FNZZ01000006">
    <property type="protein sequence ID" value="SEL91451.1"/>
    <property type="molecule type" value="Genomic_DNA"/>
</dbReference>
<dbReference type="SUPFAM" id="SSF55729">
    <property type="entry name" value="Acyl-CoA N-acyltransferases (Nat)"/>
    <property type="match status" value="2"/>
</dbReference>
<accession>A0A1H7U395</accession>
<organism evidence="8 9">
    <name type="scientific">Sphingomonas palmae</name>
    <dbReference type="NCBI Taxonomy" id="1855283"/>
    <lineage>
        <taxon>Bacteria</taxon>
        <taxon>Pseudomonadati</taxon>
        <taxon>Pseudomonadota</taxon>
        <taxon>Alphaproteobacteria</taxon>
        <taxon>Sphingomonadales</taxon>
        <taxon>Sphingomonadaceae</taxon>
        <taxon>Sphingomonas</taxon>
    </lineage>
</organism>
<keyword evidence="5" id="KW-0012">Acyltransferase</keyword>
<keyword evidence="3" id="KW-0133">Cell shape</keyword>
<dbReference type="PROSITE" id="PS51191">
    <property type="entry name" value="FEMABX"/>
    <property type="match status" value="1"/>
</dbReference>
<feature type="domain" description="BioF2-like acetyltransferase" evidence="7">
    <location>
        <begin position="159"/>
        <end position="286"/>
    </location>
</feature>
<dbReference type="InterPro" id="IPR050644">
    <property type="entry name" value="PG_Glycine_Bridge_Synth"/>
</dbReference>
<gene>
    <name evidence="8" type="ORF">SAMN05216382_2917</name>
</gene>
<protein>
    <submittedName>
        <fullName evidence="8">Lipid II:glycine glycyltransferase (Peptidoglycan interpeptide bridge formation enzyme)</fullName>
    </submittedName>
</protein>
<reference evidence="9" key="1">
    <citation type="submission" date="2016-10" db="EMBL/GenBank/DDBJ databases">
        <authorList>
            <person name="Varghese N."/>
            <person name="Submissions S."/>
        </authorList>
    </citation>
    <scope>NUCLEOTIDE SEQUENCE [LARGE SCALE GENOMIC DNA]</scope>
    <source>
        <strain evidence="9">JS21-1</strain>
    </source>
</reference>
<evidence type="ECO:0000256" key="6">
    <source>
        <dbReference type="ARBA" id="ARBA00023316"/>
    </source>
</evidence>
<evidence type="ECO:0000256" key="2">
    <source>
        <dbReference type="ARBA" id="ARBA00022679"/>
    </source>
</evidence>
<dbReference type="InterPro" id="IPR003447">
    <property type="entry name" value="FEMABX"/>
</dbReference>
<evidence type="ECO:0000256" key="4">
    <source>
        <dbReference type="ARBA" id="ARBA00022984"/>
    </source>
</evidence>
<comment type="similarity">
    <text evidence="1">Belongs to the FemABX family.</text>
</comment>
<evidence type="ECO:0000313" key="8">
    <source>
        <dbReference type="EMBL" id="SEL91451.1"/>
    </source>
</evidence>
<dbReference type="GO" id="GO:0016755">
    <property type="term" value="F:aminoacyltransferase activity"/>
    <property type="evidence" value="ECO:0007669"/>
    <property type="project" value="InterPro"/>
</dbReference>
<dbReference type="GO" id="GO:0071555">
    <property type="term" value="P:cell wall organization"/>
    <property type="evidence" value="ECO:0007669"/>
    <property type="project" value="UniProtKB-KW"/>
</dbReference>
<dbReference type="PANTHER" id="PTHR36174:SF1">
    <property type="entry name" value="LIPID II:GLYCINE GLYCYLTRANSFERASE"/>
    <property type="match status" value="1"/>
</dbReference>
<keyword evidence="6" id="KW-0961">Cell wall biogenesis/degradation</keyword>
<dbReference type="PANTHER" id="PTHR36174">
    <property type="entry name" value="LIPID II:GLYCINE GLYCYLTRANSFERASE"/>
    <property type="match status" value="1"/>
</dbReference>
<evidence type="ECO:0000259" key="7">
    <source>
        <dbReference type="Pfam" id="PF13480"/>
    </source>
</evidence>
<evidence type="ECO:0000313" key="9">
    <source>
        <dbReference type="Proteomes" id="UP000199214"/>
    </source>
</evidence>
<evidence type="ECO:0000256" key="3">
    <source>
        <dbReference type="ARBA" id="ARBA00022960"/>
    </source>
</evidence>
<dbReference type="Proteomes" id="UP000199214">
    <property type="component" value="Unassembled WGS sequence"/>
</dbReference>
<name>A0A1H7U395_9SPHN</name>
<dbReference type="Pfam" id="PF13480">
    <property type="entry name" value="Acetyltransf_6"/>
    <property type="match status" value="1"/>
</dbReference>
<dbReference type="InterPro" id="IPR038740">
    <property type="entry name" value="BioF2-like_GNAT_dom"/>
</dbReference>
<keyword evidence="9" id="KW-1185">Reference proteome</keyword>
<dbReference type="STRING" id="1855283.SAMN05216382_2917"/>
<proteinExistence type="inferred from homology"/>
<sequence>MLSHVLDADDAAAFDNFMRDAPFGAYQQTRAWAAAAPRHARRGWQFFICRADGEIVGAAVIRSTRLAAKSWLATLQRGPVVHDPAALPLVLGALHRALKQAGCCSVQAAPRVRGRPLPLVAEAMRDGGYVPLPAEAQALHHVSGIVWLDKPEAAILAGFKQRARRALRAAEKAGITVRPVAGEDDLKTYQHLLDRFAASRSDYDMSGQPDARGQAHLIERSGGAMLLAERDGVAVGAHAFVRQGDEAIWLSLVTLDRDGASPGYPLLWQAMRTAAAMGCVGYDLAGLPDDEPADAGEAGRVQFKTAFAPHRRVMPPMQMLVLQPVQHLLLFGARAVYRRLRRASARRG</sequence>
<evidence type="ECO:0000256" key="1">
    <source>
        <dbReference type="ARBA" id="ARBA00009943"/>
    </source>
</evidence>
<dbReference type="GO" id="GO:0008360">
    <property type="term" value="P:regulation of cell shape"/>
    <property type="evidence" value="ECO:0007669"/>
    <property type="project" value="UniProtKB-KW"/>
</dbReference>
<dbReference type="Gene3D" id="3.40.630.30">
    <property type="match status" value="2"/>
</dbReference>
<dbReference type="InterPro" id="IPR016181">
    <property type="entry name" value="Acyl_CoA_acyltransferase"/>
</dbReference>
<dbReference type="AlphaFoldDB" id="A0A1H7U395"/>
<evidence type="ECO:0000256" key="5">
    <source>
        <dbReference type="ARBA" id="ARBA00023315"/>
    </source>
</evidence>